<name>A0A0C3E806_9VIBR</name>
<dbReference type="SMART" id="SM00354">
    <property type="entry name" value="HTH_LACI"/>
    <property type="match status" value="1"/>
</dbReference>
<evidence type="ECO:0000259" key="4">
    <source>
        <dbReference type="PROSITE" id="PS50932"/>
    </source>
</evidence>
<evidence type="ECO:0000313" key="6">
    <source>
        <dbReference type="Proteomes" id="UP000031977"/>
    </source>
</evidence>
<dbReference type="Proteomes" id="UP000031977">
    <property type="component" value="Unassembled WGS sequence"/>
</dbReference>
<accession>A0A0C3E806</accession>
<dbReference type="SUPFAM" id="SSF53822">
    <property type="entry name" value="Periplasmic binding protein-like I"/>
    <property type="match status" value="1"/>
</dbReference>
<keyword evidence="3" id="KW-0804">Transcription</keyword>
<reference evidence="5 6" key="1">
    <citation type="submission" date="2015-01" db="EMBL/GenBank/DDBJ databases">
        <title>Draft genome of Vibrio mytili type strain CAIM 528.</title>
        <authorList>
            <person name="Gonzalez-Castillo A."/>
            <person name="Gomez-Gil B."/>
            <person name="Enciso-Ibarra J."/>
        </authorList>
    </citation>
    <scope>NUCLEOTIDE SEQUENCE [LARGE SCALE GENOMIC DNA]</scope>
    <source>
        <strain evidence="5 6">CAIM 528</strain>
    </source>
</reference>
<dbReference type="SUPFAM" id="SSF47413">
    <property type="entry name" value="lambda repressor-like DNA-binding domains"/>
    <property type="match status" value="1"/>
</dbReference>
<dbReference type="Gene3D" id="3.40.50.2300">
    <property type="match status" value="2"/>
</dbReference>
<protein>
    <submittedName>
        <fullName evidence="5">LacI family transcriptional regulator</fullName>
    </submittedName>
</protein>
<evidence type="ECO:0000313" key="5">
    <source>
        <dbReference type="EMBL" id="KIN10538.1"/>
    </source>
</evidence>
<keyword evidence="6" id="KW-1185">Reference proteome</keyword>
<dbReference type="PRINTS" id="PR00036">
    <property type="entry name" value="HTHLACI"/>
</dbReference>
<dbReference type="GO" id="GO:0003700">
    <property type="term" value="F:DNA-binding transcription factor activity"/>
    <property type="evidence" value="ECO:0007669"/>
    <property type="project" value="TreeGrafter"/>
</dbReference>
<evidence type="ECO:0000256" key="3">
    <source>
        <dbReference type="ARBA" id="ARBA00023163"/>
    </source>
</evidence>
<dbReference type="Pfam" id="PF00356">
    <property type="entry name" value="LacI"/>
    <property type="match status" value="1"/>
</dbReference>
<sequence>MATIKDVCKAAGVSKATVSRVLNGSEFVKEQTRQSVLEAMKSLGYQPNAFARALATNSYNTFGLILPHFESHYFGSMLTEAAHDMQKANKKLFVLNSSDDAAGEEDAVRSLNAHHCDAILIYSRHLSEQQLSDLQKEIRTQLIVINRSLDDDKLFSFGFDQEQVAQVATNYLLELGHKQIACITTSLSSSTGQKRLSAYKQTLQEHGINVNESLIFEGQSTPQSGYEATISLLDSGAPFTAIFSSTDSMAIGAIRALHDRGLTVPDDVSVIGIDGDPTASYIVPRLSTVVLPILELTRDAVNAALTLEKEQDKGEKHFQYQGALQVKESTQKVN</sequence>
<dbReference type="Gene3D" id="1.10.260.40">
    <property type="entry name" value="lambda repressor-like DNA-binding domains"/>
    <property type="match status" value="1"/>
</dbReference>
<dbReference type="PROSITE" id="PS50932">
    <property type="entry name" value="HTH_LACI_2"/>
    <property type="match status" value="1"/>
</dbReference>
<evidence type="ECO:0000256" key="2">
    <source>
        <dbReference type="ARBA" id="ARBA00023125"/>
    </source>
</evidence>
<dbReference type="AlphaFoldDB" id="A0A0C3E806"/>
<proteinExistence type="predicted"/>
<dbReference type="PANTHER" id="PTHR30146:SF67">
    <property type="entry name" value="HTH-TYPE TRANSCRIPTIONAL REGULATOR ASCG"/>
    <property type="match status" value="1"/>
</dbReference>
<evidence type="ECO:0000256" key="1">
    <source>
        <dbReference type="ARBA" id="ARBA00023015"/>
    </source>
</evidence>
<dbReference type="EMBL" id="JXOK01000049">
    <property type="protein sequence ID" value="KIN10538.1"/>
    <property type="molecule type" value="Genomic_DNA"/>
</dbReference>
<dbReference type="OrthoDB" id="9798934at2"/>
<keyword evidence="1" id="KW-0805">Transcription regulation</keyword>
<dbReference type="RefSeq" id="WP_041155882.1">
    <property type="nucleotide sequence ID" value="NZ_CBCRVP010000002.1"/>
</dbReference>
<comment type="caution">
    <text evidence="5">The sequence shown here is derived from an EMBL/GenBank/DDBJ whole genome shotgun (WGS) entry which is preliminary data.</text>
</comment>
<keyword evidence="2" id="KW-0238">DNA-binding</keyword>
<dbReference type="STRING" id="50718.SU60_13045"/>
<gene>
    <name evidence="5" type="ORF">SU60_13045</name>
</gene>
<dbReference type="FunFam" id="1.10.260.40:FF:000002">
    <property type="entry name" value="HTH-type transcriptional repressor PurR"/>
    <property type="match status" value="1"/>
</dbReference>
<dbReference type="InterPro" id="IPR028082">
    <property type="entry name" value="Peripla_BP_I"/>
</dbReference>
<dbReference type="PANTHER" id="PTHR30146">
    <property type="entry name" value="LACI-RELATED TRANSCRIPTIONAL REPRESSOR"/>
    <property type="match status" value="1"/>
</dbReference>
<dbReference type="GO" id="GO:0000976">
    <property type="term" value="F:transcription cis-regulatory region binding"/>
    <property type="evidence" value="ECO:0007669"/>
    <property type="project" value="TreeGrafter"/>
</dbReference>
<dbReference type="Pfam" id="PF13377">
    <property type="entry name" value="Peripla_BP_3"/>
    <property type="match status" value="1"/>
</dbReference>
<organism evidence="5 6">
    <name type="scientific">Vibrio mytili</name>
    <dbReference type="NCBI Taxonomy" id="50718"/>
    <lineage>
        <taxon>Bacteria</taxon>
        <taxon>Pseudomonadati</taxon>
        <taxon>Pseudomonadota</taxon>
        <taxon>Gammaproteobacteria</taxon>
        <taxon>Vibrionales</taxon>
        <taxon>Vibrionaceae</taxon>
        <taxon>Vibrio</taxon>
    </lineage>
</organism>
<dbReference type="InterPro" id="IPR046335">
    <property type="entry name" value="LacI/GalR-like_sensor"/>
</dbReference>
<feature type="domain" description="HTH lacI-type" evidence="4">
    <location>
        <begin position="2"/>
        <end position="56"/>
    </location>
</feature>
<dbReference type="InterPro" id="IPR000843">
    <property type="entry name" value="HTH_LacI"/>
</dbReference>
<dbReference type="InterPro" id="IPR010982">
    <property type="entry name" value="Lambda_DNA-bd_dom_sf"/>
</dbReference>
<dbReference type="CDD" id="cd01392">
    <property type="entry name" value="HTH_LacI"/>
    <property type="match status" value="1"/>
</dbReference>